<keyword evidence="5" id="KW-1185">Reference proteome</keyword>
<reference evidence="4" key="2">
    <citation type="submission" date="2024-02" db="EMBL/GenBank/DDBJ databases">
        <title>The Genome Sequence of Enterococcus diestrammenae JM9A.</title>
        <authorList>
            <person name="Earl A."/>
            <person name="Manson A."/>
            <person name="Gilmore M."/>
            <person name="Sanders J."/>
            <person name="Shea T."/>
            <person name="Howe W."/>
            <person name="Livny J."/>
            <person name="Cuomo C."/>
            <person name="Neafsey D."/>
            <person name="Birren B."/>
        </authorList>
    </citation>
    <scope>NUCLEOTIDE SEQUENCE</scope>
    <source>
        <strain evidence="4">JM9A</strain>
    </source>
</reference>
<keyword evidence="1" id="KW-0238">DNA-binding</keyword>
<dbReference type="InterPro" id="IPR001387">
    <property type="entry name" value="Cro/C1-type_HTH"/>
</dbReference>
<evidence type="ECO:0000256" key="2">
    <source>
        <dbReference type="SAM" id="Phobius"/>
    </source>
</evidence>
<organism evidence="4 5">
    <name type="scientific">Enterococcus diestrammenae</name>
    <dbReference type="NCBI Taxonomy" id="1155073"/>
    <lineage>
        <taxon>Bacteria</taxon>
        <taxon>Bacillati</taxon>
        <taxon>Bacillota</taxon>
        <taxon>Bacilli</taxon>
        <taxon>Lactobacillales</taxon>
        <taxon>Enterococcaceae</taxon>
        <taxon>Enterococcus</taxon>
    </lineage>
</organism>
<dbReference type="Pfam" id="PF01381">
    <property type="entry name" value="HTH_3"/>
    <property type="match status" value="1"/>
</dbReference>
<gene>
    <name evidence="4" type="ORF">BAU18_000482</name>
</gene>
<dbReference type="PANTHER" id="PTHR46558">
    <property type="entry name" value="TRACRIPTIONAL REGULATORY PROTEIN-RELATED-RELATED"/>
    <property type="match status" value="1"/>
</dbReference>
<keyword evidence="2" id="KW-0812">Transmembrane</keyword>
<dbReference type="RefSeq" id="WP_161870535.1">
    <property type="nucleotide sequence ID" value="NZ_MAEI02000001.1"/>
</dbReference>
<dbReference type="Proteomes" id="UP001429357">
    <property type="component" value="Unassembled WGS sequence"/>
</dbReference>
<accession>A0ABV0F0T4</accession>
<dbReference type="PROSITE" id="PS50943">
    <property type="entry name" value="HTH_CROC1"/>
    <property type="match status" value="1"/>
</dbReference>
<sequence>MEIGKSLQHYRMNNGMTQEQLAQILNVSRQTISKWENDRSFPDIENLIWLCDLYHISLDELVGRKQIVYETKSIRRKNKRKDLMSLFPKYTGIITALAVAILVLISGLGYYQQHREEAEIKEHGLVLRVYSVEDTTVDSQGMYDKLILENGEEIDATIKNIEKYKLESPVNKIKPNKTEKSTIQTLLDKKRIHK</sequence>
<evidence type="ECO:0000259" key="3">
    <source>
        <dbReference type="PROSITE" id="PS50943"/>
    </source>
</evidence>
<evidence type="ECO:0000313" key="4">
    <source>
        <dbReference type="EMBL" id="MEO1780904.1"/>
    </source>
</evidence>
<dbReference type="EMBL" id="MAEI02000001">
    <property type="protein sequence ID" value="MEO1780904.1"/>
    <property type="molecule type" value="Genomic_DNA"/>
</dbReference>
<feature type="transmembrane region" description="Helical" evidence="2">
    <location>
        <begin position="86"/>
        <end position="111"/>
    </location>
</feature>
<dbReference type="SMART" id="SM00530">
    <property type="entry name" value="HTH_XRE"/>
    <property type="match status" value="1"/>
</dbReference>
<dbReference type="Gene3D" id="1.10.260.40">
    <property type="entry name" value="lambda repressor-like DNA-binding domains"/>
    <property type="match status" value="1"/>
</dbReference>
<dbReference type="InterPro" id="IPR010982">
    <property type="entry name" value="Lambda_DNA-bd_dom_sf"/>
</dbReference>
<comment type="caution">
    <text evidence="4">The sequence shown here is derived from an EMBL/GenBank/DDBJ whole genome shotgun (WGS) entry which is preliminary data.</text>
</comment>
<dbReference type="SUPFAM" id="SSF47413">
    <property type="entry name" value="lambda repressor-like DNA-binding domains"/>
    <property type="match status" value="1"/>
</dbReference>
<keyword evidence="2" id="KW-0472">Membrane</keyword>
<evidence type="ECO:0000256" key="1">
    <source>
        <dbReference type="ARBA" id="ARBA00023125"/>
    </source>
</evidence>
<feature type="domain" description="HTH cro/C1-type" evidence="3">
    <location>
        <begin position="7"/>
        <end position="61"/>
    </location>
</feature>
<proteinExistence type="predicted"/>
<dbReference type="CDD" id="cd00093">
    <property type="entry name" value="HTH_XRE"/>
    <property type="match status" value="1"/>
</dbReference>
<protein>
    <recommendedName>
        <fullName evidence="3">HTH cro/C1-type domain-containing protein</fullName>
    </recommendedName>
</protein>
<reference evidence="4" key="1">
    <citation type="submission" date="2016-06" db="EMBL/GenBank/DDBJ databases">
        <authorList>
            <person name="Van Tyne D."/>
        </authorList>
    </citation>
    <scope>NUCLEOTIDE SEQUENCE</scope>
    <source>
        <strain evidence="4">JM9A</strain>
    </source>
</reference>
<keyword evidence="2" id="KW-1133">Transmembrane helix</keyword>
<dbReference type="PANTHER" id="PTHR46558:SF11">
    <property type="entry name" value="HTH-TYPE TRANSCRIPTIONAL REGULATOR XRE"/>
    <property type="match status" value="1"/>
</dbReference>
<evidence type="ECO:0000313" key="5">
    <source>
        <dbReference type="Proteomes" id="UP001429357"/>
    </source>
</evidence>
<name>A0ABV0F0T4_9ENTE</name>